<dbReference type="InterPro" id="IPR050327">
    <property type="entry name" value="Proton-linked_MCT"/>
</dbReference>
<feature type="transmembrane region" description="Helical" evidence="6">
    <location>
        <begin position="400"/>
        <end position="418"/>
    </location>
</feature>
<dbReference type="SUPFAM" id="SSF103473">
    <property type="entry name" value="MFS general substrate transporter"/>
    <property type="match status" value="1"/>
</dbReference>
<keyword evidence="2" id="KW-0813">Transport</keyword>
<evidence type="ECO:0000313" key="9">
    <source>
        <dbReference type="Proteomes" id="UP000297776"/>
    </source>
</evidence>
<comment type="subcellular location">
    <subcellularLocation>
        <location evidence="1">Cell membrane</location>
        <topology evidence="1">Multi-pass membrane protein</topology>
    </subcellularLocation>
</comment>
<dbReference type="EMBL" id="SORX01000010">
    <property type="protein sequence ID" value="TFD99401.1"/>
    <property type="molecule type" value="Genomic_DNA"/>
</dbReference>
<feature type="transmembrane region" description="Helical" evidence="6">
    <location>
        <begin position="274"/>
        <end position="295"/>
    </location>
</feature>
<dbReference type="OrthoDB" id="182417at2"/>
<accession>A0A4Y8LAQ6</accession>
<dbReference type="Proteomes" id="UP000297776">
    <property type="component" value="Unassembled WGS sequence"/>
</dbReference>
<protein>
    <submittedName>
        <fullName evidence="8">MFS transporter</fullName>
    </submittedName>
</protein>
<sequence length="427" mass="47085">MKWIGRNDTVPVNTPFFYGWLIVLIGGLGVFFSGPGQTYFISVFIDQYIEDFGWSQTQVSSIYSAATLVSAFCMFFMGRLIDKLGQRKMVVIVSIMLAMAAFFNSMVTNLVMLFFGVLMLRLFGQGSMTLIPNTLIPQWFMTKRGKALSYMAIGGFASSAAFPPVNVWLVGEIGWQATWVLWGVVVLVVFTPLALFFVRNRPEDVGMLPDGHTVVRKPKGDETEVEEPEVEQRWTFAEARRTKAFWLILSCVGIPALINTAITFHLIALFGENGLSAGVSAFVLSGMAILGFPITLIAGRVIDRVKVNYILAFIFALEIVLLAMLDITTTFAMAVVFTIVWGLSNGFERIALSYVWPQYFGRAALGSIQGLATSVMVLGSAIGPLPFGVAYDYFGGYEEIIWISIVFPAIGILCSLLAKQPVKPTYD</sequence>
<evidence type="ECO:0000259" key="7">
    <source>
        <dbReference type="PROSITE" id="PS50850"/>
    </source>
</evidence>
<evidence type="ECO:0000256" key="6">
    <source>
        <dbReference type="SAM" id="Phobius"/>
    </source>
</evidence>
<feature type="transmembrane region" description="Helical" evidence="6">
    <location>
        <begin position="60"/>
        <end position="77"/>
    </location>
</feature>
<evidence type="ECO:0000256" key="1">
    <source>
        <dbReference type="ARBA" id="ARBA00004651"/>
    </source>
</evidence>
<evidence type="ECO:0000256" key="2">
    <source>
        <dbReference type="ARBA" id="ARBA00022448"/>
    </source>
</evidence>
<proteinExistence type="predicted"/>
<dbReference type="InterPro" id="IPR036259">
    <property type="entry name" value="MFS_trans_sf"/>
</dbReference>
<feature type="transmembrane region" description="Helical" evidence="6">
    <location>
        <begin position="244"/>
        <end position="268"/>
    </location>
</feature>
<keyword evidence="5 6" id="KW-0472">Membrane</keyword>
<keyword evidence="3 6" id="KW-0812">Transmembrane</keyword>
<dbReference type="InterPro" id="IPR020846">
    <property type="entry name" value="MFS_dom"/>
</dbReference>
<feature type="transmembrane region" description="Helical" evidence="6">
    <location>
        <begin position="177"/>
        <end position="198"/>
    </location>
</feature>
<comment type="caution">
    <text evidence="8">The sequence shown here is derived from an EMBL/GenBank/DDBJ whole genome shotgun (WGS) entry which is preliminary data.</text>
</comment>
<dbReference type="PROSITE" id="PS50850">
    <property type="entry name" value="MFS"/>
    <property type="match status" value="1"/>
</dbReference>
<feature type="transmembrane region" description="Helical" evidence="6">
    <location>
        <begin position="148"/>
        <end position="171"/>
    </location>
</feature>
<dbReference type="Pfam" id="PF07690">
    <property type="entry name" value="MFS_1"/>
    <property type="match status" value="1"/>
</dbReference>
<dbReference type="GO" id="GO:0005886">
    <property type="term" value="C:plasma membrane"/>
    <property type="evidence" value="ECO:0007669"/>
    <property type="project" value="UniProtKB-SubCell"/>
</dbReference>
<feature type="transmembrane region" description="Helical" evidence="6">
    <location>
        <begin position="307"/>
        <end position="325"/>
    </location>
</feature>
<keyword evidence="4 6" id="KW-1133">Transmembrane helix</keyword>
<feature type="transmembrane region" description="Helical" evidence="6">
    <location>
        <begin position="89"/>
        <end position="107"/>
    </location>
</feature>
<evidence type="ECO:0000256" key="5">
    <source>
        <dbReference type="ARBA" id="ARBA00023136"/>
    </source>
</evidence>
<feature type="domain" description="Major facilitator superfamily (MFS) profile" evidence="7">
    <location>
        <begin position="22"/>
        <end position="423"/>
    </location>
</feature>
<evidence type="ECO:0000256" key="4">
    <source>
        <dbReference type="ARBA" id="ARBA00022989"/>
    </source>
</evidence>
<gene>
    <name evidence="8" type="ORF">E2626_14155</name>
</gene>
<feature type="transmembrane region" description="Helical" evidence="6">
    <location>
        <begin position="12"/>
        <end position="32"/>
    </location>
</feature>
<organism evidence="8 9">
    <name type="scientific">Jeotgalibacillus salarius</name>
    <dbReference type="NCBI Taxonomy" id="546023"/>
    <lineage>
        <taxon>Bacteria</taxon>
        <taxon>Bacillati</taxon>
        <taxon>Bacillota</taxon>
        <taxon>Bacilli</taxon>
        <taxon>Bacillales</taxon>
        <taxon>Caryophanaceae</taxon>
        <taxon>Jeotgalibacillus</taxon>
    </lineage>
</organism>
<keyword evidence="9" id="KW-1185">Reference proteome</keyword>
<name>A0A4Y8LAQ6_9BACL</name>
<dbReference type="GO" id="GO:0022857">
    <property type="term" value="F:transmembrane transporter activity"/>
    <property type="evidence" value="ECO:0007669"/>
    <property type="project" value="InterPro"/>
</dbReference>
<dbReference type="Gene3D" id="1.20.1250.20">
    <property type="entry name" value="MFS general substrate transporter like domains"/>
    <property type="match status" value="1"/>
</dbReference>
<evidence type="ECO:0000313" key="8">
    <source>
        <dbReference type="EMBL" id="TFD99401.1"/>
    </source>
</evidence>
<dbReference type="InterPro" id="IPR011701">
    <property type="entry name" value="MFS"/>
</dbReference>
<dbReference type="PANTHER" id="PTHR11360">
    <property type="entry name" value="MONOCARBOXYLATE TRANSPORTER"/>
    <property type="match status" value="1"/>
</dbReference>
<dbReference type="PANTHER" id="PTHR11360:SF308">
    <property type="entry name" value="BLL3089 PROTEIN"/>
    <property type="match status" value="1"/>
</dbReference>
<reference evidence="8 9" key="1">
    <citation type="submission" date="2019-03" db="EMBL/GenBank/DDBJ databases">
        <authorList>
            <person name="Yang Y."/>
        </authorList>
    </citation>
    <scope>NUCLEOTIDE SEQUENCE [LARGE SCALE GENOMIC DNA]</scope>
    <source>
        <strain evidence="8 9">ASL-1</strain>
    </source>
</reference>
<dbReference type="AlphaFoldDB" id="A0A4Y8LAQ6"/>
<dbReference type="RefSeq" id="WP_134382443.1">
    <property type="nucleotide sequence ID" value="NZ_SORX01000010.1"/>
</dbReference>
<feature type="transmembrane region" description="Helical" evidence="6">
    <location>
        <begin position="359"/>
        <end position="380"/>
    </location>
</feature>
<evidence type="ECO:0000256" key="3">
    <source>
        <dbReference type="ARBA" id="ARBA00022692"/>
    </source>
</evidence>
<feature type="transmembrane region" description="Helical" evidence="6">
    <location>
        <begin position="331"/>
        <end position="347"/>
    </location>
</feature>
<feature type="transmembrane region" description="Helical" evidence="6">
    <location>
        <begin position="113"/>
        <end position="136"/>
    </location>
</feature>